<organism evidence="3 4">
    <name type="scientific">Pedobacter nyackensis</name>
    <dbReference type="NCBI Taxonomy" id="475255"/>
    <lineage>
        <taxon>Bacteria</taxon>
        <taxon>Pseudomonadati</taxon>
        <taxon>Bacteroidota</taxon>
        <taxon>Sphingobacteriia</taxon>
        <taxon>Sphingobacteriales</taxon>
        <taxon>Sphingobacteriaceae</taxon>
        <taxon>Pedobacter</taxon>
    </lineage>
</organism>
<dbReference type="Proteomes" id="UP000192678">
    <property type="component" value="Unassembled WGS sequence"/>
</dbReference>
<dbReference type="EMBL" id="FWYB01000008">
    <property type="protein sequence ID" value="SMD02042.1"/>
    <property type="molecule type" value="Genomic_DNA"/>
</dbReference>
<sequence>MAFNRANMTENKDIMLIPDEVIMNQIYYIRGYKVMLDEDLAELYQVTTGNLNKAVTRNIKRFPDDFMFRLTDDEFKILLFQNGIARWGGRRQAPNAFTEQGMAMLSGVLSSDRAIAVNIQIMRIFTRMRQMLADNTDLRLEVEKIKTKLDNQDKNMEIVFRYLDELLEKQEQPNPPRKGIGFKPDNF</sequence>
<gene>
    <name evidence="3" type="ORF">SAMN04488101_108243</name>
</gene>
<dbReference type="InterPro" id="IPR018873">
    <property type="entry name" value="KilA-N_DNA-bd_domain"/>
</dbReference>
<name>A0A1W2DY51_9SPHI</name>
<proteinExistence type="predicted"/>
<reference evidence="3 4" key="1">
    <citation type="submission" date="2017-04" db="EMBL/GenBank/DDBJ databases">
        <authorList>
            <person name="Afonso C.L."/>
            <person name="Miller P.J."/>
            <person name="Scott M.A."/>
            <person name="Spackman E."/>
            <person name="Goraichik I."/>
            <person name="Dimitrov K.M."/>
            <person name="Suarez D.L."/>
            <person name="Swayne D.E."/>
        </authorList>
    </citation>
    <scope>NUCLEOTIDE SEQUENCE [LARGE SCALE GENOMIC DNA]</scope>
    <source>
        <strain evidence="3 4">DSM 19625</strain>
    </source>
</reference>
<feature type="coiled-coil region" evidence="1">
    <location>
        <begin position="128"/>
        <end position="155"/>
    </location>
</feature>
<evidence type="ECO:0000313" key="3">
    <source>
        <dbReference type="EMBL" id="SMD02042.1"/>
    </source>
</evidence>
<evidence type="ECO:0000256" key="1">
    <source>
        <dbReference type="SAM" id="Coils"/>
    </source>
</evidence>
<dbReference type="STRING" id="475255.SAMN04488101_108243"/>
<keyword evidence="4" id="KW-1185">Reference proteome</keyword>
<protein>
    <submittedName>
        <fullName evidence="3">ORF6N domain-containing protein</fullName>
    </submittedName>
</protein>
<evidence type="ECO:0000313" key="4">
    <source>
        <dbReference type="Proteomes" id="UP000192678"/>
    </source>
</evidence>
<dbReference type="AlphaFoldDB" id="A0A1W2DY51"/>
<keyword evidence="1" id="KW-0175">Coiled coil</keyword>
<evidence type="ECO:0000259" key="2">
    <source>
        <dbReference type="Pfam" id="PF10543"/>
    </source>
</evidence>
<accession>A0A1W2DY51</accession>
<feature type="domain" description="KilA-N DNA-binding" evidence="2">
    <location>
        <begin position="24"/>
        <end position="108"/>
    </location>
</feature>
<dbReference type="Pfam" id="PF10543">
    <property type="entry name" value="ORF6N"/>
    <property type="match status" value="1"/>
</dbReference>